<comment type="caution">
    <text evidence="1">The sequence shown here is derived from an EMBL/GenBank/DDBJ whole genome shotgun (WGS) entry which is preliminary data.</text>
</comment>
<organism evidence="1 2">
    <name type="scientific">Vararia minispora EC-137</name>
    <dbReference type="NCBI Taxonomy" id="1314806"/>
    <lineage>
        <taxon>Eukaryota</taxon>
        <taxon>Fungi</taxon>
        <taxon>Dikarya</taxon>
        <taxon>Basidiomycota</taxon>
        <taxon>Agaricomycotina</taxon>
        <taxon>Agaricomycetes</taxon>
        <taxon>Russulales</taxon>
        <taxon>Lachnocladiaceae</taxon>
        <taxon>Vararia</taxon>
    </lineage>
</organism>
<dbReference type="Proteomes" id="UP000814128">
    <property type="component" value="Unassembled WGS sequence"/>
</dbReference>
<keyword evidence="2" id="KW-1185">Reference proteome</keyword>
<gene>
    <name evidence="1" type="ORF">K488DRAFT_35403</name>
</gene>
<reference evidence="1" key="2">
    <citation type="journal article" date="2022" name="New Phytol.">
        <title>Evolutionary transition to the ectomycorrhizal habit in the genomes of a hyperdiverse lineage of mushroom-forming fungi.</title>
        <authorList>
            <person name="Looney B."/>
            <person name="Miyauchi S."/>
            <person name="Morin E."/>
            <person name="Drula E."/>
            <person name="Courty P.E."/>
            <person name="Kohler A."/>
            <person name="Kuo A."/>
            <person name="LaButti K."/>
            <person name="Pangilinan J."/>
            <person name="Lipzen A."/>
            <person name="Riley R."/>
            <person name="Andreopoulos W."/>
            <person name="He G."/>
            <person name="Johnson J."/>
            <person name="Nolan M."/>
            <person name="Tritt A."/>
            <person name="Barry K.W."/>
            <person name="Grigoriev I.V."/>
            <person name="Nagy L.G."/>
            <person name="Hibbett D."/>
            <person name="Henrissat B."/>
            <person name="Matheny P.B."/>
            <person name="Labbe J."/>
            <person name="Martin F.M."/>
        </authorList>
    </citation>
    <scope>NUCLEOTIDE SEQUENCE</scope>
    <source>
        <strain evidence="1">EC-137</strain>
    </source>
</reference>
<evidence type="ECO:0000313" key="2">
    <source>
        <dbReference type="Proteomes" id="UP000814128"/>
    </source>
</evidence>
<accession>A0ACB8QGR6</accession>
<reference evidence="1" key="1">
    <citation type="submission" date="2021-02" db="EMBL/GenBank/DDBJ databases">
        <authorList>
            <consortium name="DOE Joint Genome Institute"/>
            <person name="Ahrendt S."/>
            <person name="Looney B.P."/>
            <person name="Miyauchi S."/>
            <person name="Morin E."/>
            <person name="Drula E."/>
            <person name="Courty P.E."/>
            <person name="Chicoki N."/>
            <person name="Fauchery L."/>
            <person name="Kohler A."/>
            <person name="Kuo A."/>
            <person name="Labutti K."/>
            <person name="Pangilinan J."/>
            <person name="Lipzen A."/>
            <person name="Riley R."/>
            <person name="Andreopoulos W."/>
            <person name="He G."/>
            <person name="Johnson J."/>
            <person name="Barry K.W."/>
            <person name="Grigoriev I.V."/>
            <person name="Nagy L."/>
            <person name="Hibbett D."/>
            <person name="Henrissat B."/>
            <person name="Matheny P.B."/>
            <person name="Labbe J."/>
            <person name="Martin F."/>
        </authorList>
    </citation>
    <scope>NUCLEOTIDE SEQUENCE</scope>
    <source>
        <strain evidence="1">EC-137</strain>
    </source>
</reference>
<feature type="non-terminal residue" evidence="1">
    <location>
        <position position="207"/>
    </location>
</feature>
<protein>
    <submittedName>
        <fullName evidence="1">Thioredoxin-like protein</fullName>
    </submittedName>
</protein>
<feature type="non-terminal residue" evidence="1">
    <location>
        <position position="1"/>
    </location>
</feature>
<sequence length="207" mass="22562">LTVVELFQSQGCSSCPPANDNVILLADDSDKLMLTYEVTYWDYIGWPDTFGKKEWDVRQRDYSYALKNRNVYTPQVIVNGLANGVGSRKGELSSLLADGASSPYASTVTITASAAQITISGPASTRGIVQLVFYDPTTYDVYVQRGENRGRTLPHRNIVRELLVLGWWEGGELSLPLPDLPGGTEGLRKAVLVQRGRGGPILGAAKI</sequence>
<dbReference type="EMBL" id="MU273605">
    <property type="protein sequence ID" value="KAI0030790.1"/>
    <property type="molecule type" value="Genomic_DNA"/>
</dbReference>
<name>A0ACB8QGR6_9AGAM</name>
<proteinExistence type="predicted"/>
<evidence type="ECO:0000313" key="1">
    <source>
        <dbReference type="EMBL" id="KAI0030790.1"/>
    </source>
</evidence>